<dbReference type="Gene3D" id="3.60.15.10">
    <property type="entry name" value="Ribonuclease Z/Hydroxyacylglutathione hydrolase-like"/>
    <property type="match status" value="1"/>
</dbReference>
<reference evidence="6 7" key="1">
    <citation type="journal article" date="2019" name="Nat. Microbiol.">
        <title>Mediterranean grassland soil C-N compound turnover is dependent on rainfall and depth, and is mediated by genomically divergent microorganisms.</title>
        <authorList>
            <person name="Diamond S."/>
            <person name="Andeer P.F."/>
            <person name="Li Z."/>
            <person name="Crits-Christoph A."/>
            <person name="Burstein D."/>
            <person name="Anantharaman K."/>
            <person name="Lane K.R."/>
            <person name="Thomas B.C."/>
            <person name="Pan C."/>
            <person name="Northen T.R."/>
            <person name="Banfield J.F."/>
        </authorList>
    </citation>
    <scope>NUCLEOTIDE SEQUENCE [LARGE SCALE GENOMIC DNA]</scope>
    <source>
        <strain evidence="6">WS_11</strain>
    </source>
</reference>
<dbReference type="SMART" id="SM00849">
    <property type="entry name" value="Lactamase_B"/>
    <property type="match status" value="1"/>
</dbReference>
<protein>
    <submittedName>
        <fullName evidence="6">MBL fold metallo-hydrolase</fullName>
    </submittedName>
</protein>
<feature type="domain" description="Metallo-beta-lactamase" evidence="5">
    <location>
        <begin position="7"/>
        <end position="184"/>
    </location>
</feature>
<evidence type="ECO:0000256" key="4">
    <source>
        <dbReference type="ARBA" id="ARBA00022833"/>
    </source>
</evidence>
<dbReference type="InterPro" id="IPR001279">
    <property type="entry name" value="Metallo-B-lactamas"/>
</dbReference>
<dbReference type="SUPFAM" id="SSF56281">
    <property type="entry name" value="Metallo-hydrolase/oxidoreductase"/>
    <property type="match status" value="1"/>
</dbReference>
<evidence type="ECO:0000256" key="3">
    <source>
        <dbReference type="ARBA" id="ARBA00022801"/>
    </source>
</evidence>
<dbReference type="EMBL" id="VBPB01000076">
    <property type="protein sequence ID" value="TMQ73272.1"/>
    <property type="molecule type" value="Genomic_DNA"/>
</dbReference>
<dbReference type="Pfam" id="PF00753">
    <property type="entry name" value="Lactamase_B"/>
    <property type="match status" value="1"/>
</dbReference>
<dbReference type="PANTHER" id="PTHR46233">
    <property type="entry name" value="HYDROXYACYLGLUTATHIONE HYDROLASE GLOC"/>
    <property type="match status" value="1"/>
</dbReference>
<evidence type="ECO:0000256" key="1">
    <source>
        <dbReference type="ARBA" id="ARBA00001947"/>
    </source>
</evidence>
<keyword evidence="3 6" id="KW-0378">Hydrolase</keyword>
<dbReference type="GO" id="GO:0016787">
    <property type="term" value="F:hydrolase activity"/>
    <property type="evidence" value="ECO:0007669"/>
    <property type="project" value="UniProtKB-KW"/>
</dbReference>
<dbReference type="AlphaFoldDB" id="A0A538UBI7"/>
<comment type="caution">
    <text evidence="6">The sequence shown here is derived from an EMBL/GenBank/DDBJ whole genome shotgun (WGS) entry which is preliminary data.</text>
</comment>
<name>A0A538UBI7_UNCEI</name>
<evidence type="ECO:0000256" key="2">
    <source>
        <dbReference type="ARBA" id="ARBA00022723"/>
    </source>
</evidence>
<sequence length="207" mass="22360">MRLGPLENNSYLIVCVATRETAVVDVGFEPEAVIDAVRQGGLAVRYLLGTHAHYDHAAGMRTVQEAVGGEYWLHPADRPLLDHLAAQGAAYGFPPAEPPAVVHDLADGQRLALGEETLEVIHTPGHSPGGVCFRGHDWLWVGDTLFAGSVGRTDLPGGSREALDRSIRTRLYPLGDALQVFPGHGPKTTLGLERLENPFVGEHVRLR</sequence>
<dbReference type="PANTHER" id="PTHR46233:SF3">
    <property type="entry name" value="HYDROXYACYLGLUTATHIONE HYDROLASE GLOC"/>
    <property type="match status" value="1"/>
</dbReference>
<dbReference type="Proteomes" id="UP000319771">
    <property type="component" value="Unassembled WGS sequence"/>
</dbReference>
<dbReference type="GO" id="GO:0046872">
    <property type="term" value="F:metal ion binding"/>
    <property type="evidence" value="ECO:0007669"/>
    <property type="project" value="UniProtKB-KW"/>
</dbReference>
<evidence type="ECO:0000313" key="6">
    <source>
        <dbReference type="EMBL" id="TMQ73272.1"/>
    </source>
</evidence>
<evidence type="ECO:0000313" key="7">
    <source>
        <dbReference type="Proteomes" id="UP000319771"/>
    </source>
</evidence>
<accession>A0A538UBI7</accession>
<comment type="cofactor">
    <cofactor evidence="1">
        <name>Zn(2+)</name>
        <dbReference type="ChEBI" id="CHEBI:29105"/>
    </cofactor>
</comment>
<evidence type="ECO:0000259" key="5">
    <source>
        <dbReference type="SMART" id="SM00849"/>
    </source>
</evidence>
<keyword evidence="4" id="KW-0862">Zinc</keyword>
<keyword evidence="2" id="KW-0479">Metal-binding</keyword>
<dbReference type="InterPro" id="IPR036866">
    <property type="entry name" value="RibonucZ/Hydroxyglut_hydro"/>
</dbReference>
<gene>
    <name evidence="6" type="ORF">E6K81_05130</name>
</gene>
<organism evidence="6 7">
    <name type="scientific">Eiseniibacteriota bacterium</name>
    <dbReference type="NCBI Taxonomy" id="2212470"/>
    <lineage>
        <taxon>Bacteria</taxon>
        <taxon>Candidatus Eiseniibacteriota</taxon>
    </lineage>
</organism>
<dbReference type="InterPro" id="IPR051453">
    <property type="entry name" value="MBL_Glyoxalase_II"/>
</dbReference>
<proteinExistence type="predicted"/>